<dbReference type="OrthoDB" id="16692at2759"/>
<comment type="caution">
    <text evidence="7">The sequence shown here is derived from an EMBL/GenBank/DDBJ whole genome shotgun (WGS) entry which is preliminary data.</text>
</comment>
<dbReference type="Gene3D" id="3.90.190.10">
    <property type="entry name" value="Protein tyrosine phosphatase superfamily"/>
    <property type="match status" value="1"/>
</dbReference>
<dbReference type="InterPro" id="IPR000387">
    <property type="entry name" value="Tyr_Pase_dom"/>
</dbReference>
<dbReference type="GO" id="GO:0042995">
    <property type="term" value="C:cell projection"/>
    <property type="evidence" value="ECO:0007669"/>
    <property type="project" value="TreeGrafter"/>
</dbReference>
<feature type="compositionally biased region" description="Polar residues" evidence="3">
    <location>
        <begin position="569"/>
        <end position="578"/>
    </location>
</feature>
<feature type="compositionally biased region" description="Basic and acidic residues" evidence="3">
    <location>
        <begin position="579"/>
        <end position="588"/>
    </location>
</feature>
<feature type="domain" description="Phosphatase tensin-type" evidence="6">
    <location>
        <begin position="12"/>
        <end position="201"/>
    </location>
</feature>
<accession>A0A8H7AED4</accession>
<evidence type="ECO:0000259" key="5">
    <source>
        <dbReference type="PROSITE" id="PS50056"/>
    </source>
</evidence>
<dbReference type="GO" id="GO:0043491">
    <property type="term" value="P:phosphatidylinositol 3-kinase/protein kinase B signal transduction"/>
    <property type="evidence" value="ECO:0007669"/>
    <property type="project" value="TreeGrafter"/>
</dbReference>
<proteinExistence type="predicted"/>
<dbReference type="PROSITE" id="PS00383">
    <property type="entry name" value="TYR_PHOSPHATASE_1"/>
    <property type="match status" value="1"/>
</dbReference>
<dbReference type="Proteomes" id="UP000606974">
    <property type="component" value="Unassembled WGS sequence"/>
</dbReference>
<dbReference type="PROSITE" id="PS50055">
    <property type="entry name" value="TYR_PHOSPHATASE_PTP"/>
    <property type="match status" value="1"/>
</dbReference>
<dbReference type="PROSITE" id="PS51181">
    <property type="entry name" value="PPASE_TENSIN"/>
    <property type="match status" value="1"/>
</dbReference>
<evidence type="ECO:0000256" key="3">
    <source>
        <dbReference type="SAM" id="MobiDB-lite"/>
    </source>
</evidence>
<keyword evidence="2" id="KW-0378">Hydrolase</keyword>
<feature type="region of interest" description="Disordered" evidence="3">
    <location>
        <begin position="414"/>
        <end position="458"/>
    </location>
</feature>
<evidence type="ECO:0000313" key="8">
    <source>
        <dbReference type="Proteomes" id="UP000606974"/>
    </source>
</evidence>
<protein>
    <recommendedName>
        <fullName evidence="1">phosphatidylinositol-3,4,5-trisphosphate 3-phosphatase</fullName>
        <ecNumber evidence="1">3.1.3.67</ecNumber>
    </recommendedName>
</protein>
<dbReference type="GO" id="GO:0005886">
    <property type="term" value="C:plasma membrane"/>
    <property type="evidence" value="ECO:0007669"/>
    <property type="project" value="TreeGrafter"/>
</dbReference>
<dbReference type="PROSITE" id="PS50056">
    <property type="entry name" value="TYR_PHOSPHATASE_2"/>
    <property type="match status" value="1"/>
</dbReference>
<evidence type="ECO:0000256" key="2">
    <source>
        <dbReference type="ARBA" id="ARBA00022801"/>
    </source>
</evidence>
<evidence type="ECO:0000313" key="7">
    <source>
        <dbReference type="EMBL" id="KAF7507570.1"/>
    </source>
</evidence>
<dbReference type="SUPFAM" id="SSF52799">
    <property type="entry name" value="(Phosphotyrosine protein) phosphatases II"/>
    <property type="match status" value="1"/>
</dbReference>
<dbReference type="CDD" id="cd14497">
    <property type="entry name" value="PTP_PTEN-like"/>
    <property type="match status" value="1"/>
</dbReference>
<gene>
    <name evidence="7" type="ORF">GJ744_010361</name>
</gene>
<dbReference type="InterPro" id="IPR016130">
    <property type="entry name" value="Tyr_Pase_AS"/>
</dbReference>
<feature type="region of interest" description="Disordered" evidence="3">
    <location>
        <begin position="476"/>
        <end position="541"/>
    </location>
</feature>
<keyword evidence="8" id="KW-1185">Reference proteome</keyword>
<sequence>MATLLRQIVASPRARHPEAGLDLCYVTDNIIATSGPSSVWPKKAYRNPTDQLVKFLDSKHQAEWSIFEFRAEGTGYPDHEVYNRIHHFPWPDHHPPPFAIIPALMASMRNWVQGEETPTEMLEESSETARKRRVAVLHCKAGKGRSGTAACSYLISEEGWKKADALQRFTDRRMRVGFGYGISIPSQLRWVGYVDRWTNQMNKRYIERPVEIVELHIWGLRDGVKVAVEGFVENGRRIQSFHIFKKSEKIVVDDGESSMDTLQSSQISSLSSVSSLPSNGTPFVNTPMSPTDTSPTHDLSNAPTRTTSIGATVLLKPTTPIILPTSDINIDFERRNKAPYTGWTMVTAVAHVWFNAYFEGGHEGNDSGVFEIDWEAMDGIKGSARKGTKALDRLKVVWRYARKDNATMHSLEKVIAQPAKGDPVPEPEPADWRGEKDKDAAAEASPSRGVSSGRPGGAMLTMGATIMAGADSLSKDLGLRQDDPTSAEISRANSVRSSSHQPHIDRGTNLVEEEESEGVRAYGPEGENIVSSKDFAGDEARMEEAEAKADTRIGRAIESGVEKLGAMLSGTTKTTDPQNGHRAEEHAP</sequence>
<dbReference type="GO" id="GO:0016314">
    <property type="term" value="F:phosphatidylinositol-3,4,5-trisphosphate 3-phosphatase activity"/>
    <property type="evidence" value="ECO:0007669"/>
    <property type="project" value="UniProtKB-EC"/>
</dbReference>
<dbReference type="AlphaFoldDB" id="A0A8H7AED4"/>
<dbReference type="PANTHER" id="PTHR12305">
    <property type="entry name" value="PHOSPHATASE WITH HOMOLOGY TO TENSIN"/>
    <property type="match status" value="1"/>
</dbReference>
<feature type="domain" description="Tyrosine-protein phosphatase" evidence="4">
    <location>
        <begin position="40"/>
        <end position="148"/>
    </location>
</feature>
<organism evidence="7 8">
    <name type="scientific">Endocarpon pusillum</name>
    <dbReference type="NCBI Taxonomy" id="364733"/>
    <lineage>
        <taxon>Eukaryota</taxon>
        <taxon>Fungi</taxon>
        <taxon>Dikarya</taxon>
        <taxon>Ascomycota</taxon>
        <taxon>Pezizomycotina</taxon>
        <taxon>Eurotiomycetes</taxon>
        <taxon>Chaetothyriomycetidae</taxon>
        <taxon>Verrucariales</taxon>
        <taxon>Verrucariaceae</taxon>
        <taxon>Endocarpon</taxon>
    </lineage>
</organism>
<dbReference type="GO" id="GO:0051896">
    <property type="term" value="P:regulation of phosphatidylinositol 3-kinase/protein kinase B signal transduction"/>
    <property type="evidence" value="ECO:0007669"/>
    <property type="project" value="TreeGrafter"/>
</dbReference>
<dbReference type="GO" id="GO:0005634">
    <property type="term" value="C:nucleus"/>
    <property type="evidence" value="ECO:0007669"/>
    <property type="project" value="TreeGrafter"/>
</dbReference>
<evidence type="ECO:0000259" key="6">
    <source>
        <dbReference type="PROSITE" id="PS51181"/>
    </source>
</evidence>
<dbReference type="InterPro" id="IPR029023">
    <property type="entry name" value="Tensin_phosphatase"/>
</dbReference>
<name>A0A8H7AED4_9EURO</name>
<dbReference type="Pfam" id="PF00102">
    <property type="entry name" value="Y_phosphatase"/>
    <property type="match status" value="1"/>
</dbReference>
<dbReference type="EMBL" id="JAACFV010000067">
    <property type="protein sequence ID" value="KAF7507570.1"/>
    <property type="molecule type" value="Genomic_DNA"/>
</dbReference>
<feature type="compositionally biased region" description="Polar residues" evidence="3">
    <location>
        <begin position="487"/>
        <end position="501"/>
    </location>
</feature>
<dbReference type="InterPro" id="IPR000242">
    <property type="entry name" value="PTP_cat"/>
</dbReference>
<feature type="compositionally biased region" description="Polar residues" evidence="3">
    <location>
        <begin position="279"/>
        <end position="301"/>
    </location>
</feature>
<feature type="region of interest" description="Disordered" evidence="3">
    <location>
        <begin position="565"/>
        <end position="588"/>
    </location>
</feature>
<dbReference type="GO" id="GO:0004725">
    <property type="term" value="F:protein tyrosine phosphatase activity"/>
    <property type="evidence" value="ECO:0007669"/>
    <property type="project" value="InterPro"/>
</dbReference>
<evidence type="ECO:0000259" key="4">
    <source>
        <dbReference type="PROSITE" id="PS50055"/>
    </source>
</evidence>
<dbReference type="EC" id="3.1.3.67" evidence="1"/>
<reference evidence="7" key="1">
    <citation type="submission" date="2020-02" db="EMBL/GenBank/DDBJ databases">
        <authorList>
            <person name="Palmer J.M."/>
        </authorList>
    </citation>
    <scope>NUCLEOTIDE SEQUENCE</scope>
    <source>
        <strain evidence="7">EPUS1.4</strain>
        <tissue evidence="7">Thallus</tissue>
    </source>
</reference>
<feature type="domain" description="Tyrosine specific protein phosphatases" evidence="5">
    <location>
        <begin position="116"/>
        <end position="173"/>
    </location>
</feature>
<dbReference type="PANTHER" id="PTHR12305:SF81">
    <property type="entry name" value="PHOSPHATIDYLINOSITOL 3,4,5-TRISPHOSPHATE 3-PHOSPHATASE AND DUAL-SPECIFICITY PROTEIN PHOSPHATASE PTEN"/>
    <property type="match status" value="1"/>
</dbReference>
<feature type="region of interest" description="Disordered" evidence="3">
    <location>
        <begin position="271"/>
        <end position="301"/>
    </location>
</feature>
<feature type="compositionally biased region" description="Basic and acidic residues" evidence="3">
    <location>
        <begin position="430"/>
        <end position="441"/>
    </location>
</feature>
<evidence type="ECO:0000256" key="1">
    <source>
        <dbReference type="ARBA" id="ARBA00013015"/>
    </source>
</evidence>
<dbReference type="GO" id="GO:0046856">
    <property type="term" value="P:phosphatidylinositol dephosphorylation"/>
    <property type="evidence" value="ECO:0007669"/>
    <property type="project" value="TreeGrafter"/>
</dbReference>
<dbReference type="InterPro" id="IPR029021">
    <property type="entry name" value="Prot-tyrosine_phosphatase-like"/>
</dbReference>
<dbReference type="GO" id="GO:0005829">
    <property type="term" value="C:cytosol"/>
    <property type="evidence" value="ECO:0007669"/>
    <property type="project" value="TreeGrafter"/>
</dbReference>
<dbReference type="InterPro" id="IPR051281">
    <property type="entry name" value="Dual-spec_lipid-protein_phosph"/>
</dbReference>